<dbReference type="SMART" id="SM00367">
    <property type="entry name" value="LRR_CC"/>
    <property type="match status" value="3"/>
</dbReference>
<keyword evidence="1" id="KW-0808">Transferase</keyword>
<keyword evidence="1" id="KW-0675">Receptor</keyword>
<accession>A0A0S4KHI6</accession>
<sequence>MCCASKHKRGRHASRSRITQQLHHLDISGSKRVTDGGMARLVSFQTSLRILSIEGCSNVTDIGIADVALLTRLESLSCNKCVKISDVGIAKLLPLQRLRHLSLEA</sequence>
<name>A0A0S4KHI6_BODSA</name>
<dbReference type="InterPro" id="IPR006553">
    <property type="entry name" value="Leu-rich_rpt_Cys-con_subtyp"/>
</dbReference>
<dbReference type="GO" id="GO:0016301">
    <property type="term" value="F:kinase activity"/>
    <property type="evidence" value="ECO:0007669"/>
    <property type="project" value="UniProtKB-KW"/>
</dbReference>
<reference evidence="2" key="1">
    <citation type="submission" date="2015-09" db="EMBL/GenBank/DDBJ databases">
        <authorList>
            <consortium name="Pathogen Informatics"/>
        </authorList>
    </citation>
    <scope>NUCLEOTIDE SEQUENCE [LARGE SCALE GENOMIC DNA]</scope>
    <source>
        <strain evidence="2">Lake Konstanz</strain>
    </source>
</reference>
<keyword evidence="2" id="KW-1185">Reference proteome</keyword>
<evidence type="ECO:0000313" key="1">
    <source>
        <dbReference type="EMBL" id="CUI12957.1"/>
    </source>
</evidence>
<dbReference type="Gene3D" id="3.80.10.10">
    <property type="entry name" value="Ribonuclease Inhibitor"/>
    <property type="match status" value="1"/>
</dbReference>
<proteinExistence type="predicted"/>
<protein>
    <submittedName>
        <fullName evidence="1">Receptor-type protein kinase, putative</fullName>
    </submittedName>
</protein>
<dbReference type="Proteomes" id="UP000051952">
    <property type="component" value="Unassembled WGS sequence"/>
</dbReference>
<keyword evidence="1" id="KW-0418">Kinase</keyword>
<dbReference type="SUPFAM" id="SSF52047">
    <property type="entry name" value="RNI-like"/>
    <property type="match status" value="1"/>
</dbReference>
<dbReference type="AlphaFoldDB" id="A0A0S4KHI6"/>
<dbReference type="GO" id="GO:0019005">
    <property type="term" value="C:SCF ubiquitin ligase complex"/>
    <property type="evidence" value="ECO:0007669"/>
    <property type="project" value="TreeGrafter"/>
</dbReference>
<dbReference type="OrthoDB" id="10257471at2759"/>
<dbReference type="EMBL" id="CYKH01000315">
    <property type="protein sequence ID" value="CUI12957.1"/>
    <property type="molecule type" value="Genomic_DNA"/>
</dbReference>
<dbReference type="GO" id="GO:0031146">
    <property type="term" value="P:SCF-dependent proteasomal ubiquitin-dependent protein catabolic process"/>
    <property type="evidence" value="ECO:0007669"/>
    <property type="project" value="TreeGrafter"/>
</dbReference>
<evidence type="ECO:0000313" key="2">
    <source>
        <dbReference type="Proteomes" id="UP000051952"/>
    </source>
</evidence>
<dbReference type="InterPro" id="IPR032675">
    <property type="entry name" value="LRR_dom_sf"/>
</dbReference>
<dbReference type="PANTHER" id="PTHR13318">
    <property type="entry name" value="PARTNER OF PAIRED, ISOFORM B-RELATED"/>
    <property type="match status" value="1"/>
</dbReference>
<organism evidence="1 2">
    <name type="scientific">Bodo saltans</name>
    <name type="common">Flagellated protozoan</name>
    <dbReference type="NCBI Taxonomy" id="75058"/>
    <lineage>
        <taxon>Eukaryota</taxon>
        <taxon>Discoba</taxon>
        <taxon>Euglenozoa</taxon>
        <taxon>Kinetoplastea</taxon>
        <taxon>Metakinetoplastina</taxon>
        <taxon>Eubodonida</taxon>
        <taxon>Bodonidae</taxon>
        <taxon>Bodo</taxon>
    </lineage>
</organism>
<gene>
    <name evidence="1" type="ORF">BSAL_03875</name>
</gene>
<dbReference type="VEuPathDB" id="TriTrypDB:BSAL_03875"/>